<dbReference type="PROSITE" id="PS00108">
    <property type="entry name" value="PROTEIN_KINASE_ST"/>
    <property type="match status" value="1"/>
</dbReference>
<dbReference type="GeneID" id="103508525"/>
<dbReference type="InterPro" id="IPR011009">
    <property type="entry name" value="Kinase-like_dom_sf"/>
</dbReference>
<dbReference type="Gene3D" id="1.10.510.10">
    <property type="entry name" value="Transferase(Phosphotransferase) domain 1"/>
    <property type="match status" value="1"/>
</dbReference>
<dbReference type="SMART" id="SM00220">
    <property type="entry name" value="S_TKc"/>
    <property type="match status" value="1"/>
</dbReference>
<dbReference type="Pfam" id="PF00069">
    <property type="entry name" value="Pkinase"/>
    <property type="match status" value="1"/>
</dbReference>
<dbReference type="SUPFAM" id="SSF56112">
    <property type="entry name" value="Protein kinase-like (PK-like)"/>
    <property type="match status" value="1"/>
</dbReference>
<feature type="region of interest" description="Disordered" evidence="3">
    <location>
        <begin position="1"/>
        <end position="88"/>
    </location>
</feature>
<dbReference type="STRING" id="121845.A0A3Q0IRN8"/>
<reference evidence="6" key="1">
    <citation type="submission" date="2025-08" db="UniProtKB">
        <authorList>
            <consortium name="RefSeq"/>
        </authorList>
    </citation>
    <scope>IDENTIFICATION</scope>
</reference>
<gene>
    <name evidence="6" type="primary">LOC103508525</name>
</gene>
<evidence type="ECO:0000313" key="6">
    <source>
        <dbReference type="RefSeq" id="XP_026678946.1"/>
    </source>
</evidence>
<organism evidence="5 6">
    <name type="scientific">Diaphorina citri</name>
    <name type="common">Asian citrus psyllid</name>
    <dbReference type="NCBI Taxonomy" id="121845"/>
    <lineage>
        <taxon>Eukaryota</taxon>
        <taxon>Metazoa</taxon>
        <taxon>Ecdysozoa</taxon>
        <taxon>Arthropoda</taxon>
        <taxon>Hexapoda</taxon>
        <taxon>Insecta</taxon>
        <taxon>Pterygota</taxon>
        <taxon>Neoptera</taxon>
        <taxon>Paraneoptera</taxon>
        <taxon>Hemiptera</taxon>
        <taxon>Sternorrhyncha</taxon>
        <taxon>Psylloidea</taxon>
        <taxon>Psyllidae</taxon>
        <taxon>Diaphorininae</taxon>
        <taxon>Diaphorina</taxon>
    </lineage>
</organism>
<dbReference type="PANTHER" id="PTHR27001">
    <property type="entry name" value="OS01G0253100 PROTEIN"/>
    <property type="match status" value="1"/>
</dbReference>
<accession>A0A3Q0IRN8</accession>
<keyword evidence="2" id="KW-0067">ATP-binding</keyword>
<name>A0A3Q0IRN8_DIACI</name>
<dbReference type="InterPro" id="IPR000719">
    <property type="entry name" value="Prot_kinase_dom"/>
</dbReference>
<dbReference type="Proteomes" id="UP000079169">
    <property type="component" value="Unplaced"/>
</dbReference>
<dbReference type="PANTHER" id="PTHR27001:SF931">
    <property type="entry name" value="OS11G0664100 PROTEIN"/>
    <property type="match status" value="1"/>
</dbReference>
<evidence type="ECO:0000313" key="5">
    <source>
        <dbReference type="Proteomes" id="UP000079169"/>
    </source>
</evidence>
<dbReference type="AlphaFoldDB" id="A0A3Q0IRN8"/>
<dbReference type="GO" id="GO:0005524">
    <property type="term" value="F:ATP binding"/>
    <property type="evidence" value="ECO:0007669"/>
    <property type="project" value="UniProtKB-KW"/>
</dbReference>
<evidence type="ECO:0000259" key="4">
    <source>
        <dbReference type="PROSITE" id="PS50011"/>
    </source>
</evidence>
<dbReference type="PROSITE" id="PS50011">
    <property type="entry name" value="PROTEIN_KINASE_DOM"/>
    <property type="match status" value="1"/>
</dbReference>
<proteinExistence type="predicted"/>
<protein>
    <submittedName>
        <fullName evidence="6">U-box domain-containing protein 52-like</fullName>
    </submittedName>
</protein>
<feature type="compositionally biased region" description="Low complexity" evidence="3">
    <location>
        <begin position="67"/>
        <end position="84"/>
    </location>
</feature>
<dbReference type="KEGG" id="dci:103508525"/>
<dbReference type="GO" id="GO:0005886">
    <property type="term" value="C:plasma membrane"/>
    <property type="evidence" value="ECO:0007669"/>
    <property type="project" value="TreeGrafter"/>
</dbReference>
<evidence type="ECO:0000256" key="2">
    <source>
        <dbReference type="ARBA" id="ARBA00022840"/>
    </source>
</evidence>
<dbReference type="InterPro" id="IPR008271">
    <property type="entry name" value="Ser/Thr_kinase_AS"/>
</dbReference>
<sequence length="346" mass="39103">MGIISKSRGVHKEPPITMSPVSTIVDDPQYASCPVLPKDMNQEDSFEDPPSSERFDNYQRGGRRRLSSSTVSPSDTSTGSSVDSELSDEEKLQIESSFRGLKTQMFVCNSLANLYVGKVSSRTQENNNINWELHYTGIPVIILDTGETKQCQLFKFEFRQYRSFCNSIMNCIVYEYMCNGSLYDRLARVNNTPPLDSNKRYSIALGVAEALHYLHSLSKPIIHRDVKSANVLLDENFVPKLGDFGIVKMSETSNVKTIYLPRRTCLAMVPKSKHKSASNLVNQHNQKIKFKLPDKSLISTPCCFQHITNVDIADRERYYSLQTMLPGHHEGDHVSISNHSTNNSHL</sequence>
<evidence type="ECO:0000256" key="1">
    <source>
        <dbReference type="ARBA" id="ARBA00022741"/>
    </source>
</evidence>
<dbReference type="RefSeq" id="XP_026678946.1">
    <property type="nucleotide sequence ID" value="XM_026823145.1"/>
</dbReference>
<evidence type="ECO:0000256" key="3">
    <source>
        <dbReference type="SAM" id="MobiDB-lite"/>
    </source>
</evidence>
<keyword evidence="5" id="KW-1185">Reference proteome</keyword>
<dbReference type="PaxDb" id="121845-A0A3Q0IRN8"/>
<dbReference type="GO" id="GO:0004672">
    <property type="term" value="F:protein kinase activity"/>
    <property type="evidence" value="ECO:0007669"/>
    <property type="project" value="InterPro"/>
</dbReference>
<keyword evidence="1" id="KW-0547">Nucleotide-binding</keyword>
<feature type="domain" description="Protein kinase" evidence="4">
    <location>
        <begin position="55"/>
        <end position="346"/>
    </location>
</feature>